<feature type="region of interest" description="Disordered" evidence="1">
    <location>
        <begin position="128"/>
        <end position="175"/>
    </location>
</feature>
<gene>
    <name evidence="2" type="ORF">ONB1V03_LOCUS9762</name>
</gene>
<dbReference type="EMBL" id="OC921098">
    <property type="protein sequence ID" value="CAD7653104.1"/>
    <property type="molecule type" value="Genomic_DNA"/>
</dbReference>
<proteinExistence type="predicted"/>
<feature type="region of interest" description="Disordered" evidence="1">
    <location>
        <begin position="1"/>
        <end position="54"/>
    </location>
</feature>
<dbReference type="EMBL" id="CAJPVJ010006273">
    <property type="protein sequence ID" value="CAG2170291.1"/>
    <property type="molecule type" value="Genomic_DNA"/>
</dbReference>
<dbReference type="Proteomes" id="UP000728032">
    <property type="component" value="Unassembled WGS sequence"/>
</dbReference>
<feature type="compositionally biased region" description="Basic and acidic residues" evidence="1">
    <location>
        <begin position="10"/>
        <end position="28"/>
    </location>
</feature>
<sequence>GGGSYGGPPRESRGYGRESPRGGSRRGDPYGGGSRGSTDRYGRRRYSSSTYRGSRTNIRLLNPQSTTHSLIRKHIHSSLQHISQMNRTNNTYLCSSSVFVPATGALSRPVHCSAQLCSSHVRRPNTPFVHLSNSRSMSPMMPRGGGGRPRTPPSRSRSRSPIAKSPRQDNRYIKY</sequence>
<evidence type="ECO:0000256" key="1">
    <source>
        <dbReference type="SAM" id="MobiDB-lite"/>
    </source>
</evidence>
<dbReference type="AlphaFoldDB" id="A0A7R9M4U9"/>
<name>A0A7R9M4U9_9ACAR</name>
<reference evidence="2" key="1">
    <citation type="submission" date="2020-11" db="EMBL/GenBank/DDBJ databases">
        <authorList>
            <person name="Tran Van P."/>
        </authorList>
    </citation>
    <scope>NUCLEOTIDE SEQUENCE</scope>
</reference>
<evidence type="ECO:0000313" key="3">
    <source>
        <dbReference type="Proteomes" id="UP000728032"/>
    </source>
</evidence>
<accession>A0A7R9M4U9</accession>
<protein>
    <submittedName>
        <fullName evidence="2">Uncharacterized protein</fullName>
    </submittedName>
</protein>
<feature type="non-terminal residue" evidence="2">
    <location>
        <position position="1"/>
    </location>
</feature>
<organism evidence="2">
    <name type="scientific">Oppiella nova</name>
    <dbReference type="NCBI Taxonomy" id="334625"/>
    <lineage>
        <taxon>Eukaryota</taxon>
        <taxon>Metazoa</taxon>
        <taxon>Ecdysozoa</taxon>
        <taxon>Arthropoda</taxon>
        <taxon>Chelicerata</taxon>
        <taxon>Arachnida</taxon>
        <taxon>Acari</taxon>
        <taxon>Acariformes</taxon>
        <taxon>Sarcoptiformes</taxon>
        <taxon>Oribatida</taxon>
        <taxon>Brachypylina</taxon>
        <taxon>Oppioidea</taxon>
        <taxon>Oppiidae</taxon>
        <taxon>Oppiella</taxon>
    </lineage>
</organism>
<feature type="compositionally biased region" description="Basic and acidic residues" evidence="1">
    <location>
        <begin position="166"/>
        <end position="175"/>
    </location>
</feature>
<keyword evidence="3" id="KW-1185">Reference proteome</keyword>
<evidence type="ECO:0000313" key="2">
    <source>
        <dbReference type="EMBL" id="CAD7653104.1"/>
    </source>
</evidence>